<dbReference type="EMBL" id="CH473968">
    <property type="protein sequence ID" value="EDL80762.1"/>
    <property type="molecule type" value="Genomic_DNA"/>
</dbReference>
<evidence type="ECO:0000313" key="1">
    <source>
        <dbReference type="EMBL" id="EDL80762.1"/>
    </source>
</evidence>
<name>A6IT61_RAT</name>
<reference evidence="2" key="3">
    <citation type="submission" date="2005-09" db="EMBL/GenBank/DDBJ databases">
        <authorList>
            <person name="Mural R.J."/>
            <person name="Li P.W."/>
            <person name="Adams M.D."/>
            <person name="Amanatides P.G."/>
            <person name="Baden-Tillson H."/>
            <person name="Barnstead M."/>
            <person name="Chin S.H."/>
            <person name="Dew I."/>
            <person name="Evans C.A."/>
            <person name="Ferriera S."/>
            <person name="Flanigan M."/>
            <person name="Fosler C."/>
            <person name="Glodek A."/>
            <person name="Gu Z."/>
            <person name="Holt R.A."/>
            <person name="Jennings D."/>
            <person name="Kraft C.L."/>
            <person name="Lu F."/>
            <person name="Nguyen T."/>
            <person name="Nusskern D.R."/>
            <person name="Pfannkoch C.M."/>
            <person name="Sitter C."/>
            <person name="Sutton G.G."/>
            <person name="Venter J.C."/>
            <person name="Wang Z."/>
            <person name="Woodage T."/>
            <person name="Zheng X.H."/>
            <person name="Zhong F."/>
        </authorList>
    </citation>
    <scope>NUCLEOTIDE SEQUENCE [LARGE SCALE GENOMIC DNA]</scope>
    <source>
        <strain>BN</strain>
        <strain evidence="2">Sprague-Dawley</strain>
    </source>
</reference>
<reference evidence="1" key="1">
    <citation type="journal article" date="2005" name="Genome Res.">
        <title>Gene and alternative splicing annotation with AIR.</title>
        <authorList>
            <person name="Florea L."/>
            <person name="Di Francesco V."/>
            <person name="Miller J."/>
            <person name="Turner R."/>
            <person name="Yao A."/>
            <person name="Harris M."/>
            <person name="Walenz B."/>
            <person name="Mobarry C."/>
            <person name="Merkulov G.V."/>
            <person name="Charlab R."/>
            <person name="Dew I."/>
            <person name="Deng Z."/>
            <person name="Istrail S."/>
            <person name="Li P."/>
            <person name="Sutton G."/>
        </authorList>
    </citation>
    <scope>NUCLEOTIDE SEQUENCE</scope>
    <source>
        <strain evidence="1">BN</strain>
    </source>
</reference>
<dbReference type="Proteomes" id="UP000234681">
    <property type="component" value="Chromosome 5"/>
</dbReference>
<dbReference type="AlphaFoldDB" id="A6IT61"/>
<reference evidence="1" key="2">
    <citation type="submission" date="2005-07" db="EMBL/GenBank/DDBJ databases">
        <authorList>
            <person name="Mural R.J."/>
            <person name="Li P.W."/>
            <person name="Adams M.D."/>
            <person name="Amanatides P.G."/>
            <person name="Baden-Tillson H."/>
            <person name="Barnstead M."/>
            <person name="Chin S.H."/>
            <person name="Dew I."/>
            <person name="Evans C.A."/>
            <person name="Ferriera S."/>
            <person name="Flanigan M."/>
            <person name="Fosler C."/>
            <person name="Glodek A."/>
            <person name="Gu Z."/>
            <person name="Holt R.A."/>
            <person name="Jennings D."/>
            <person name="Kraft C.L."/>
            <person name="Lu F."/>
            <person name="Nguyen T."/>
            <person name="Nusskern D.R."/>
            <person name="Pfannkoch C.M."/>
            <person name="Sitter C."/>
            <person name="Sutton G.G."/>
            <person name="Venter J.C."/>
            <person name="Wang Z."/>
            <person name="Woodage T."/>
            <person name="Zheng X.H."/>
            <person name="Zhong F."/>
        </authorList>
    </citation>
    <scope>NUCLEOTIDE SEQUENCE</scope>
    <source>
        <strain evidence="1">BN</strain>
    </source>
</reference>
<dbReference type="EMBL" id="CH473968">
    <property type="protein sequence ID" value="EDL80761.1"/>
    <property type="molecule type" value="Genomic_DNA"/>
</dbReference>
<gene>
    <name evidence="1" type="primary">LOC500567</name>
    <name evidence="1" type="ORF">rCG_31031</name>
</gene>
<organism evidence="1 2">
    <name type="scientific">Rattus norvegicus</name>
    <name type="common">Rat</name>
    <dbReference type="NCBI Taxonomy" id="10116"/>
    <lineage>
        <taxon>Eukaryota</taxon>
        <taxon>Metazoa</taxon>
        <taxon>Chordata</taxon>
        <taxon>Craniata</taxon>
        <taxon>Vertebrata</taxon>
        <taxon>Euteleostomi</taxon>
        <taxon>Mammalia</taxon>
        <taxon>Eutheria</taxon>
        <taxon>Euarchontoglires</taxon>
        <taxon>Glires</taxon>
        <taxon>Rodentia</taxon>
        <taxon>Myomorpha</taxon>
        <taxon>Muroidea</taxon>
        <taxon>Muridae</taxon>
        <taxon>Murinae</taxon>
        <taxon>Rattus</taxon>
    </lineage>
</organism>
<sequence>MSLFGPLESSKTGTCPLHAHCASYGMSALQRHSLLSHSSGSFRGSFRSPIHWGFLTRAWCALGKLSTLQPQHHFSLRSLPKLACFSFRPLLSSLQANYLLDHSLSSEHPQHLLQHTAGLILIFKTRLWSFNC</sequence>
<accession>A6IT61</accession>
<evidence type="ECO:0000313" key="2">
    <source>
        <dbReference type="Proteomes" id="UP000234681"/>
    </source>
</evidence>
<proteinExistence type="predicted"/>
<protein>
    <submittedName>
        <fullName evidence="1">Similar to RIKEN cDNA 1700029M20, isoform CRA_a</fullName>
    </submittedName>
</protein>